<evidence type="ECO:0000256" key="1">
    <source>
        <dbReference type="ARBA" id="ARBA00022670"/>
    </source>
</evidence>
<feature type="compositionally biased region" description="Basic and acidic residues" evidence="11">
    <location>
        <begin position="764"/>
        <end position="775"/>
    </location>
</feature>
<protein>
    <recommendedName>
        <fullName evidence="6">Lon protease</fullName>
        <ecNumber evidence="6">3.4.21.53</ecNumber>
    </recommendedName>
</protein>
<evidence type="ECO:0000256" key="3">
    <source>
        <dbReference type="ARBA" id="ARBA00022801"/>
    </source>
</evidence>
<dbReference type="AlphaFoldDB" id="V8C8D8"/>
<evidence type="ECO:0000256" key="7">
    <source>
        <dbReference type="PIRSR" id="PIRSR001174-1"/>
    </source>
</evidence>
<dbReference type="PROSITE" id="PS51787">
    <property type="entry name" value="LON_N"/>
    <property type="match status" value="1"/>
</dbReference>
<dbReference type="STRING" id="1357400.HMPREF2086_01425"/>
<dbReference type="Pfam" id="PF22667">
    <property type="entry name" value="Lon_lid"/>
    <property type="match status" value="1"/>
</dbReference>
<evidence type="ECO:0000256" key="11">
    <source>
        <dbReference type="SAM" id="MobiDB-lite"/>
    </source>
</evidence>
<evidence type="ECO:0000256" key="5">
    <source>
        <dbReference type="ARBA" id="ARBA00022840"/>
    </source>
</evidence>
<dbReference type="GO" id="GO:0004252">
    <property type="term" value="F:serine-type endopeptidase activity"/>
    <property type="evidence" value="ECO:0007669"/>
    <property type="project" value="UniProtKB-UniRule"/>
</dbReference>
<feature type="binding site" evidence="8">
    <location>
        <begin position="453"/>
        <end position="460"/>
    </location>
    <ligand>
        <name>ATP</name>
        <dbReference type="ChEBI" id="CHEBI:30616"/>
    </ligand>
</feature>
<keyword evidence="15" id="KW-1185">Reference proteome</keyword>
<keyword evidence="1 6" id="KW-0645">Protease</keyword>
<evidence type="ECO:0000256" key="10">
    <source>
        <dbReference type="RuleBase" id="RU000591"/>
    </source>
</evidence>
<keyword evidence="5 6" id="KW-0067">ATP-binding</keyword>
<dbReference type="GO" id="GO:0016887">
    <property type="term" value="F:ATP hydrolysis activity"/>
    <property type="evidence" value="ECO:0007669"/>
    <property type="project" value="InterPro"/>
</dbReference>
<dbReference type="EC" id="3.4.21.53" evidence="6"/>
<dbReference type="InterPro" id="IPR008269">
    <property type="entry name" value="Lon_proteolytic"/>
</dbReference>
<dbReference type="InterPro" id="IPR027065">
    <property type="entry name" value="Lon_Prtase"/>
</dbReference>
<dbReference type="EMBL" id="AZJI01000005">
    <property type="protein sequence ID" value="ETD23619.1"/>
    <property type="molecule type" value="Genomic_DNA"/>
</dbReference>
<dbReference type="InterPro" id="IPR014721">
    <property type="entry name" value="Ribsml_uS5_D2-typ_fold_subgr"/>
</dbReference>
<feature type="domain" description="Lon N-terminal" evidence="13">
    <location>
        <begin position="12"/>
        <end position="255"/>
    </location>
</feature>
<dbReference type="InterPro" id="IPR015947">
    <property type="entry name" value="PUA-like_sf"/>
</dbReference>
<dbReference type="Pfam" id="PF00004">
    <property type="entry name" value="AAA"/>
    <property type="match status" value="1"/>
</dbReference>
<dbReference type="InterPro" id="IPR003593">
    <property type="entry name" value="AAA+_ATPase"/>
</dbReference>
<keyword evidence="4 6" id="KW-0720">Serine protease</keyword>
<dbReference type="CDD" id="cd19500">
    <property type="entry name" value="RecA-like_Lon"/>
    <property type="match status" value="1"/>
</dbReference>
<dbReference type="RefSeq" id="WP_023928166.1">
    <property type="nucleotide sequence ID" value="NZ_KI669454.1"/>
</dbReference>
<dbReference type="PANTHER" id="PTHR10046">
    <property type="entry name" value="ATP DEPENDENT LON PROTEASE FAMILY MEMBER"/>
    <property type="match status" value="1"/>
</dbReference>
<feature type="region of interest" description="Disordered" evidence="11">
    <location>
        <begin position="67"/>
        <end position="98"/>
    </location>
</feature>
<comment type="subunit">
    <text evidence="6">Homohexamer. Organized in a ring with a central cavity.</text>
</comment>
<dbReference type="GO" id="GO:0005524">
    <property type="term" value="F:ATP binding"/>
    <property type="evidence" value="ECO:0007669"/>
    <property type="project" value="UniProtKB-KW"/>
</dbReference>
<feature type="active site" evidence="7 9">
    <location>
        <position position="802"/>
    </location>
</feature>
<dbReference type="Proteomes" id="UP000018731">
    <property type="component" value="Unassembled WGS sequence"/>
</dbReference>
<dbReference type="SUPFAM" id="SSF52540">
    <property type="entry name" value="P-loop containing nucleoside triphosphate hydrolases"/>
    <property type="match status" value="1"/>
</dbReference>
<keyword evidence="3 6" id="KW-0378">Hydrolase</keyword>
<reference evidence="14 15" key="1">
    <citation type="journal article" date="2014" name="Genome Announc.">
        <title>Draft genome sequences of six enterohepatic helicobacter species isolated from humans and one from rhesus macaques.</title>
        <authorList>
            <person name="Shen Z."/>
            <person name="Sheh A."/>
            <person name="Young S.K."/>
            <person name="Abouelliel A."/>
            <person name="Ward D.V."/>
            <person name="Earl A.M."/>
            <person name="Fox J.G."/>
        </authorList>
    </citation>
    <scope>NUCLEOTIDE SEQUENCE [LARGE SCALE GENOMIC DNA]</scope>
    <source>
        <strain evidence="14 15">MIT 99-5501</strain>
    </source>
</reference>
<feature type="region of interest" description="Disordered" evidence="11">
    <location>
        <begin position="404"/>
        <end position="442"/>
    </location>
</feature>
<dbReference type="GO" id="GO:0004176">
    <property type="term" value="F:ATP-dependent peptidase activity"/>
    <property type="evidence" value="ECO:0007669"/>
    <property type="project" value="UniProtKB-UniRule"/>
</dbReference>
<dbReference type="InterPro" id="IPR008268">
    <property type="entry name" value="Peptidase_S16_AS"/>
</dbReference>
<feature type="compositionally biased region" description="Basic and acidic residues" evidence="11">
    <location>
        <begin position="405"/>
        <end position="421"/>
    </location>
</feature>
<dbReference type="HOGENOM" id="CLU_004109_4_3_7"/>
<dbReference type="InterPro" id="IPR046336">
    <property type="entry name" value="Lon_prtase_N_sf"/>
</dbReference>
<dbReference type="SMART" id="SM00464">
    <property type="entry name" value="LON"/>
    <property type="match status" value="1"/>
</dbReference>
<keyword evidence="6" id="KW-0963">Cytoplasm</keyword>
<evidence type="ECO:0000313" key="14">
    <source>
        <dbReference type="EMBL" id="ETD23619.1"/>
    </source>
</evidence>
<dbReference type="PROSITE" id="PS01046">
    <property type="entry name" value="LON_SER"/>
    <property type="match status" value="1"/>
</dbReference>
<evidence type="ECO:0000256" key="9">
    <source>
        <dbReference type="PROSITE-ProRule" id="PRU01122"/>
    </source>
</evidence>
<comment type="similarity">
    <text evidence="6 9 10">Belongs to the peptidase S16 family.</text>
</comment>
<feature type="domain" description="Lon proteolytic" evidence="12">
    <location>
        <begin position="690"/>
        <end position="896"/>
    </location>
</feature>
<name>V8C8D8_9HELI</name>
<evidence type="ECO:0000259" key="12">
    <source>
        <dbReference type="PROSITE" id="PS51786"/>
    </source>
</evidence>
<dbReference type="GO" id="GO:0005737">
    <property type="term" value="C:cytoplasm"/>
    <property type="evidence" value="ECO:0007669"/>
    <property type="project" value="UniProtKB-SubCell"/>
</dbReference>
<dbReference type="InterPro" id="IPR003111">
    <property type="entry name" value="Lon_prtase_N"/>
</dbReference>
<proteinExistence type="inferred from homology"/>
<dbReference type="InterPro" id="IPR054594">
    <property type="entry name" value="Lon_lid"/>
</dbReference>
<evidence type="ECO:0000256" key="8">
    <source>
        <dbReference type="PIRSR" id="PIRSR001174-2"/>
    </source>
</evidence>
<gene>
    <name evidence="14" type="ORF">HMPREF2086_01425</name>
</gene>
<feature type="region of interest" description="Disordered" evidence="11">
    <location>
        <begin position="754"/>
        <end position="775"/>
    </location>
</feature>
<dbReference type="Pfam" id="PF05362">
    <property type="entry name" value="Lon_C"/>
    <property type="match status" value="2"/>
</dbReference>
<dbReference type="GO" id="GO:0030163">
    <property type="term" value="P:protein catabolic process"/>
    <property type="evidence" value="ECO:0007669"/>
    <property type="project" value="InterPro"/>
</dbReference>
<dbReference type="NCBIfam" id="TIGR00763">
    <property type="entry name" value="lon"/>
    <property type="match status" value="1"/>
</dbReference>
<dbReference type="InterPro" id="IPR004815">
    <property type="entry name" value="Lon_bac/euk-typ"/>
</dbReference>
<dbReference type="Gene3D" id="1.20.5.5270">
    <property type="match status" value="1"/>
</dbReference>
<dbReference type="InterPro" id="IPR003959">
    <property type="entry name" value="ATPase_AAA_core"/>
</dbReference>
<evidence type="ECO:0000259" key="13">
    <source>
        <dbReference type="PROSITE" id="PS51787"/>
    </source>
</evidence>
<sequence>MQPSNIDFPMRLPVIVEEDNFSYPFSIVPIFTHDEKNIKAATKALDKNDLVFVCCAKEPNDMQQVAQNITKESSPKSSTEKSSLIATNLADKPTTMPKPDVIPSAIDTLEKIAKHQMPFFDVGVIGTIMRKVHLPDGRVKLLFQGLTKGRILSLQKGECYEALVDIISYKECSFAQVEAMSKVLREKVQNLANISQVLLPPDLLKSIEETGEPNRMIDLVASSIRLKKEQAYKLFRSDDIEERLLLLIDFVSEEIQIQKLQKEIKTRVHNKMEQTNKEYFLKEQLRQIQKELGIDKQRDEEIEQYEKKLESIKPYLNKEAYKEIKKQISRLSKMHQESGDANILQNYVEWVLEIPFGKYAKESLSIKNVQKQLDLDHYSLIKPKERIVEYFAVKDLLAQKAQAQSKERAKSESKITKKDSSLETSKNSSQDDSEAREEKDNTKEKGTILCFYGPPGVGKTSLANSIAKAVGRELVRIALGGLEDVNELRGHRRTYIGAMPGRITQGLIEAKQMNPVMVLDEIDKVARGVRGDPTSVLLEILDPEQNVAFRDYYNNFSIDLSQVIFIATANDIGAIPPPLRDRMEFISISSYTPQEKEQIALKYLIPQELKKHGLGSEEIEFGKEAIKTLIERYTREAGVRNLRRVIASIMRKVATKILTQPNYKKIRLTPKLIPDFIDKIVYEIDPASKAARVGIINGLAWTSVGGDVLKIEAIKLKGKGGLSLTGSLGDVMKESAKIAHSVVKVLLDENKLKPKNKKSTKAQSAKESKKESKDFSGDMPFYSKFDIHLHLPEGAVPKDGPSAGIAMACVIASILCDKAISGEIAMTGELTLSGDVLAIGGLKEKLIAAHKAGIKRALIPSKNYERDLNDIPKEVLDSLQIIPVKNIDEVFVQVFG</sequence>
<accession>V8C8D8</accession>
<feature type="compositionally biased region" description="Low complexity" evidence="11">
    <location>
        <begin position="70"/>
        <end position="83"/>
    </location>
</feature>
<dbReference type="Gene3D" id="3.40.50.300">
    <property type="entry name" value="P-loop containing nucleotide triphosphate hydrolases"/>
    <property type="match status" value="1"/>
</dbReference>
<keyword evidence="2 6" id="KW-0547">Nucleotide-binding</keyword>
<dbReference type="PIRSF" id="PIRSF001174">
    <property type="entry name" value="Lon_proteas"/>
    <property type="match status" value="1"/>
</dbReference>
<dbReference type="Gene3D" id="1.20.58.1480">
    <property type="match status" value="1"/>
</dbReference>
<evidence type="ECO:0000313" key="15">
    <source>
        <dbReference type="Proteomes" id="UP000018731"/>
    </source>
</evidence>
<dbReference type="eggNOG" id="COG0466">
    <property type="taxonomic scope" value="Bacteria"/>
</dbReference>
<dbReference type="Pfam" id="PF02190">
    <property type="entry name" value="LON_substr_bdg"/>
    <property type="match status" value="1"/>
</dbReference>
<comment type="subcellular location">
    <subcellularLocation>
        <location evidence="6">Cytoplasm</location>
    </subcellularLocation>
</comment>
<dbReference type="Gene3D" id="1.10.8.60">
    <property type="match status" value="1"/>
</dbReference>
<dbReference type="InterPro" id="IPR020568">
    <property type="entry name" value="Ribosomal_Su5_D2-typ_SF"/>
</dbReference>
<dbReference type="PRINTS" id="PR00830">
    <property type="entry name" value="ENDOLAPTASE"/>
</dbReference>
<evidence type="ECO:0000256" key="6">
    <source>
        <dbReference type="PIRNR" id="PIRNR001174"/>
    </source>
</evidence>
<evidence type="ECO:0000256" key="2">
    <source>
        <dbReference type="ARBA" id="ARBA00022741"/>
    </source>
</evidence>
<dbReference type="GO" id="GO:0006508">
    <property type="term" value="P:proteolysis"/>
    <property type="evidence" value="ECO:0007669"/>
    <property type="project" value="UniProtKB-KW"/>
</dbReference>
<organism evidence="14 15">
    <name type="scientific">Helicobacter macacae MIT 99-5501</name>
    <dbReference type="NCBI Taxonomy" id="1357400"/>
    <lineage>
        <taxon>Bacteria</taxon>
        <taxon>Pseudomonadati</taxon>
        <taxon>Campylobacterota</taxon>
        <taxon>Epsilonproteobacteria</taxon>
        <taxon>Campylobacterales</taxon>
        <taxon>Helicobacteraceae</taxon>
        <taxon>Helicobacter</taxon>
    </lineage>
</organism>
<dbReference type="SUPFAM" id="SSF54211">
    <property type="entry name" value="Ribosomal protein S5 domain 2-like"/>
    <property type="match status" value="1"/>
</dbReference>
<dbReference type="PATRIC" id="fig|1357400.3.peg.1913"/>
<dbReference type="Gene3D" id="2.30.130.40">
    <property type="entry name" value="LON domain-like"/>
    <property type="match status" value="1"/>
</dbReference>
<dbReference type="SMART" id="SM00382">
    <property type="entry name" value="AAA"/>
    <property type="match status" value="1"/>
</dbReference>
<comment type="catalytic activity">
    <reaction evidence="6 9">
        <text>Hydrolysis of proteins in presence of ATP.</text>
        <dbReference type="EC" id="3.4.21.53"/>
    </reaction>
</comment>
<feature type="active site" evidence="7 9">
    <location>
        <position position="845"/>
    </location>
</feature>
<dbReference type="PROSITE" id="PS51786">
    <property type="entry name" value="LON_PROTEOLYTIC"/>
    <property type="match status" value="1"/>
</dbReference>
<dbReference type="Gene3D" id="3.30.230.10">
    <property type="match status" value="1"/>
</dbReference>
<dbReference type="InterPro" id="IPR027417">
    <property type="entry name" value="P-loop_NTPase"/>
</dbReference>
<dbReference type="SUPFAM" id="SSF88697">
    <property type="entry name" value="PUA domain-like"/>
    <property type="match status" value="1"/>
</dbReference>
<comment type="caution">
    <text evidence="14">The sequence shown here is derived from an EMBL/GenBank/DDBJ whole genome shotgun (WGS) entry which is preliminary data.</text>
</comment>
<evidence type="ECO:0000256" key="4">
    <source>
        <dbReference type="ARBA" id="ARBA00022825"/>
    </source>
</evidence>